<sequence>MPRKGAKTKFDEEVVNLSKLLRNEHGDGGVLVSQHEF</sequence>
<dbReference type="EMBL" id="QXFX01000373">
    <property type="protein sequence ID" value="KAE9118214.1"/>
    <property type="molecule type" value="Genomic_DNA"/>
</dbReference>
<evidence type="ECO:0000313" key="15">
    <source>
        <dbReference type="Proteomes" id="UP000486351"/>
    </source>
</evidence>
<dbReference type="Proteomes" id="UP000488956">
    <property type="component" value="Unassembled WGS sequence"/>
</dbReference>
<dbReference type="Proteomes" id="UP000437068">
    <property type="component" value="Unassembled WGS sequence"/>
</dbReference>
<dbReference type="Proteomes" id="UP000440732">
    <property type="component" value="Unassembled WGS sequence"/>
</dbReference>
<evidence type="ECO:0000313" key="5">
    <source>
        <dbReference type="EMBL" id="KAE9216716.1"/>
    </source>
</evidence>
<evidence type="ECO:0000313" key="4">
    <source>
        <dbReference type="EMBL" id="KAE9208979.1"/>
    </source>
</evidence>
<evidence type="ECO:0000313" key="6">
    <source>
        <dbReference type="EMBL" id="KAE9224345.1"/>
    </source>
</evidence>
<dbReference type="Proteomes" id="UP000476176">
    <property type="component" value="Unassembled WGS sequence"/>
</dbReference>
<evidence type="ECO:0000313" key="3">
    <source>
        <dbReference type="EMBL" id="KAE9118214.1"/>
    </source>
</evidence>
<evidence type="ECO:0000313" key="9">
    <source>
        <dbReference type="Proteomes" id="UP000429523"/>
    </source>
</evidence>
<dbReference type="Proteomes" id="UP000433483">
    <property type="component" value="Unassembled WGS sequence"/>
</dbReference>
<dbReference type="EMBL" id="QXGA01002493">
    <property type="protein sequence ID" value="KAE9096650.1"/>
    <property type="molecule type" value="Genomic_DNA"/>
</dbReference>
<evidence type="ECO:0000313" key="8">
    <source>
        <dbReference type="EMBL" id="KAE9343580.1"/>
    </source>
</evidence>
<dbReference type="Proteomes" id="UP000486351">
    <property type="component" value="Unassembled WGS sequence"/>
</dbReference>
<evidence type="ECO:0000313" key="13">
    <source>
        <dbReference type="Proteomes" id="UP000440732"/>
    </source>
</evidence>
<dbReference type="Proteomes" id="UP000429523">
    <property type="component" value="Unassembled WGS sequence"/>
</dbReference>
<evidence type="ECO:0000313" key="14">
    <source>
        <dbReference type="Proteomes" id="UP000476176"/>
    </source>
</evidence>
<dbReference type="EMBL" id="QXGB01000393">
    <property type="protein sequence ID" value="KAE9216716.1"/>
    <property type="molecule type" value="Genomic_DNA"/>
</dbReference>
<gene>
    <name evidence="7" type="ORF">PF001_g12096</name>
    <name evidence="6" type="ORF">PF002_g14716</name>
    <name evidence="4" type="ORF">PF004_g16611</name>
    <name evidence="5" type="ORF">PF005_g8941</name>
    <name evidence="2" type="ORF">PF006_g23734</name>
    <name evidence="8" type="ORF">PF008_g9610</name>
    <name evidence="1" type="ORF">PF009_g9917</name>
    <name evidence="3" type="ORF">PF010_g8295</name>
</gene>
<comment type="caution">
    <text evidence="2">The sequence shown here is derived from an EMBL/GenBank/DDBJ whole genome shotgun (WGS) entry which is preliminary data.</text>
</comment>
<name>A0A6A3RMC1_9STRA</name>
<dbReference type="Proteomes" id="UP000440367">
    <property type="component" value="Unassembled WGS sequence"/>
</dbReference>
<dbReference type="EMBL" id="QXFY01000464">
    <property type="protein sequence ID" value="KAE9343580.1"/>
    <property type="molecule type" value="Genomic_DNA"/>
</dbReference>
<dbReference type="EMBL" id="QXGC01001188">
    <property type="protein sequence ID" value="KAE9208979.1"/>
    <property type="molecule type" value="Genomic_DNA"/>
</dbReference>
<evidence type="ECO:0000313" key="10">
    <source>
        <dbReference type="Proteomes" id="UP000433483"/>
    </source>
</evidence>
<protein>
    <submittedName>
        <fullName evidence="2">Uncharacterized protein</fullName>
    </submittedName>
</protein>
<evidence type="ECO:0000313" key="12">
    <source>
        <dbReference type="Proteomes" id="UP000440367"/>
    </source>
</evidence>
<proteinExistence type="predicted"/>
<evidence type="ECO:0000313" key="11">
    <source>
        <dbReference type="Proteomes" id="UP000437068"/>
    </source>
</evidence>
<evidence type="ECO:0000313" key="16">
    <source>
        <dbReference type="Proteomes" id="UP000488956"/>
    </source>
</evidence>
<dbReference type="EMBL" id="QXGF01000436">
    <property type="protein sequence ID" value="KAE8940265.1"/>
    <property type="molecule type" value="Genomic_DNA"/>
</dbReference>
<evidence type="ECO:0000313" key="7">
    <source>
        <dbReference type="EMBL" id="KAE9306483.1"/>
    </source>
</evidence>
<dbReference type="AlphaFoldDB" id="A0A6A3RMC1"/>
<accession>A0A6A3RMC1</accession>
<evidence type="ECO:0000313" key="1">
    <source>
        <dbReference type="EMBL" id="KAE8940265.1"/>
    </source>
</evidence>
<dbReference type="EMBL" id="QXGE01000662">
    <property type="protein sequence ID" value="KAE9306483.1"/>
    <property type="molecule type" value="Genomic_DNA"/>
</dbReference>
<evidence type="ECO:0000313" key="2">
    <source>
        <dbReference type="EMBL" id="KAE9096650.1"/>
    </source>
</evidence>
<organism evidence="2 13">
    <name type="scientific">Phytophthora fragariae</name>
    <dbReference type="NCBI Taxonomy" id="53985"/>
    <lineage>
        <taxon>Eukaryota</taxon>
        <taxon>Sar</taxon>
        <taxon>Stramenopiles</taxon>
        <taxon>Oomycota</taxon>
        <taxon>Peronosporomycetes</taxon>
        <taxon>Peronosporales</taxon>
        <taxon>Peronosporaceae</taxon>
        <taxon>Phytophthora</taxon>
    </lineage>
</organism>
<reference evidence="9 10" key="1">
    <citation type="submission" date="2018-08" db="EMBL/GenBank/DDBJ databases">
        <title>Genomic investigation of the strawberry pathogen Phytophthora fragariae indicates pathogenicity is determined by transcriptional variation in three key races.</title>
        <authorList>
            <person name="Adams T.M."/>
            <person name="Armitage A.D."/>
            <person name="Sobczyk M.K."/>
            <person name="Bates H.J."/>
            <person name="Dunwell J.M."/>
            <person name="Nellist C.F."/>
            <person name="Harrison R.J."/>
        </authorList>
    </citation>
    <scope>NUCLEOTIDE SEQUENCE [LARGE SCALE GENOMIC DNA]</scope>
    <source>
        <strain evidence="7 11">A4</strain>
        <strain evidence="6 12">BC-1</strain>
        <strain evidence="4 14">BC-23</strain>
        <strain evidence="5 10">NOV-27</strain>
        <strain evidence="2 13">NOV-5</strain>
        <strain evidence="8 15">NOV-77</strain>
        <strain evidence="1 9">NOV-9</strain>
        <strain evidence="3 16">ONT-3</strain>
    </source>
</reference>
<dbReference type="EMBL" id="QXGD01000794">
    <property type="protein sequence ID" value="KAE9224345.1"/>
    <property type="molecule type" value="Genomic_DNA"/>
</dbReference>
<keyword evidence="10" id="KW-1185">Reference proteome</keyword>